<proteinExistence type="predicted"/>
<sequence length="154" mass="17889">MKEQPIKVIKSIIKIFNILYMDRKIQGTRQALHMEVYDSECDYIHAKTLASVIELEATSADGGKKHIYSFGIDTQNTNTEKFSFYAFFSIQEKNVKKFHKNLIKEVLFLLANKTIKEVKTNSPDSKNLDSSLFKRLIDTEKKQRYISQDQKLSS</sequence>
<evidence type="ECO:0000313" key="2">
    <source>
        <dbReference type="Proteomes" id="UP000245383"/>
    </source>
</evidence>
<gene>
    <name evidence="1" type="ORF">BB561_006480</name>
</gene>
<dbReference type="Proteomes" id="UP000245383">
    <property type="component" value="Unassembled WGS sequence"/>
</dbReference>
<organism evidence="1 2">
    <name type="scientific">Smittium simulii</name>
    <dbReference type="NCBI Taxonomy" id="133385"/>
    <lineage>
        <taxon>Eukaryota</taxon>
        <taxon>Fungi</taxon>
        <taxon>Fungi incertae sedis</taxon>
        <taxon>Zoopagomycota</taxon>
        <taxon>Kickxellomycotina</taxon>
        <taxon>Harpellomycetes</taxon>
        <taxon>Harpellales</taxon>
        <taxon>Legeriomycetaceae</taxon>
        <taxon>Smittium</taxon>
    </lineage>
</organism>
<reference evidence="1 2" key="1">
    <citation type="journal article" date="2018" name="MBio">
        <title>Comparative Genomics Reveals the Core Gene Toolbox for the Fungus-Insect Symbiosis.</title>
        <authorList>
            <person name="Wang Y."/>
            <person name="Stata M."/>
            <person name="Wang W."/>
            <person name="Stajich J.E."/>
            <person name="White M.M."/>
            <person name="Moncalvo J.M."/>
        </authorList>
    </citation>
    <scope>NUCLEOTIDE SEQUENCE [LARGE SCALE GENOMIC DNA]</scope>
    <source>
        <strain evidence="1 2">SWE-8-4</strain>
    </source>
</reference>
<comment type="caution">
    <text evidence="1">The sequence shown here is derived from an EMBL/GenBank/DDBJ whole genome shotgun (WGS) entry which is preliminary data.</text>
</comment>
<evidence type="ECO:0000313" key="1">
    <source>
        <dbReference type="EMBL" id="PVU87026.1"/>
    </source>
</evidence>
<accession>A0A2T9Y3V3</accession>
<name>A0A2T9Y3V3_9FUNG</name>
<protein>
    <submittedName>
        <fullName evidence="1">Uncharacterized protein</fullName>
    </submittedName>
</protein>
<dbReference type="AlphaFoldDB" id="A0A2T9Y3V3"/>
<dbReference type="EMBL" id="MBFR01000566">
    <property type="protein sequence ID" value="PVU87026.1"/>
    <property type="molecule type" value="Genomic_DNA"/>
</dbReference>
<keyword evidence="2" id="KW-1185">Reference proteome</keyword>